<comment type="caution">
    <text evidence="1">The sequence shown here is derived from an EMBL/GenBank/DDBJ whole genome shotgun (WGS) entry which is preliminary data.</text>
</comment>
<accession>A0A5M3WV46</accession>
<organism evidence="1 2">
    <name type="scientific">Acrocarpospora macrocephala</name>
    <dbReference type="NCBI Taxonomy" id="150177"/>
    <lineage>
        <taxon>Bacteria</taxon>
        <taxon>Bacillati</taxon>
        <taxon>Actinomycetota</taxon>
        <taxon>Actinomycetes</taxon>
        <taxon>Streptosporangiales</taxon>
        <taxon>Streptosporangiaceae</taxon>
        <taxon>Acrocarpospora</taxon>
    </lineage>
</organism>
<keyword evidence="2" id="KW-1185">Reference proteome</keyword>
<evidence type="ECO:0000313" key="1">
    <source>
        <dbReference type="EMBL" id="GES12346.1"/>
    </source>
</evidence>
<dbReference type="AlphaFoldDB" id="A0A5M3WV46"/>
<evidence type="ECO:0000313" key="2">
    <source>
        <dbReference type="Proteomes" id="UP000331127"/>
    </source>
</evidence>
<dbReference type="Proteomes" id="UP000331127">
    <property type="component" value="Unassembled WGS sequence"/>
</dbReference>
<reference evidence="1 2" key="1">
    <citation type="submission" date="2019-10" db="EMBL/GenBank/DDBJ databases">
        <title>Whole genome shotgun sequence of Acrocarpospora macrocephala NBRC 16266.</title>
        <authorList>
            <person name="Ichikawa N."/>
            <person name="Kimura A."/>
            <person name="Kitahashi Y."/>
            <person name="Komaki H."/>
            <person name="Oguchi A."/>
        </authorList>
    </citation>
    <scope>NUCLEOTIDE SEQUENCE [LARGE SCALE GENOMIC DNA]</scope>
    <source>
        <strain evidence="1 2">NBRC 16266</strain>
    </source>
</reference>
<proteinExistence type="predicted"/>
<gene>
    <name evidence="1" type="ORF">Amac_059430</name>
</gene>
<name>A0A5M3WV46_9ACTN</name>
<sequence length="225" mass="24401">MYESVDDQPQPLSTCWNYWIAVSTGDQAGVMEILGLTEPEPVSFAAAAEIIDTDGHNGYLGRVFVTPEVGGWTLVMGAWCDPYGIERREDVLRLCTELSERYSRAHAYYYSEQADGSAWLVTENGMVVRRYAAAGEPGDELLALGEPLPVEQAKRTELGLPTQWDPAAEDDEEWLGAAFELAPEVASAQGVSPFVLTADTPWSGVGVLAVTPYGGAIRRSSLPRG</sequence>
<protein>
    <submittedName>
        <fullName evidence="1">Uncharacterized protein</fullName>
    </submittedName>
</protein>
<dbReference type="RefSeq" id="WP_218041352.1">
    <property type="nucleotide sequence ID" value="NZ_BAAAHL010000012.1"/>
</dbReference>
<dbReference type="EMBL" id="BLAE01000035">
    <property type="protein sequence ID" value="GES12346.1"/>
    <property type="molecule type" value="Genomic_DNA"/>
</dbReference>